<evidence type="ECO:0000256" key="3">
    <source>
        <dbReference type="ARBA" id="ARBA00022786"/>
    </source>
</evidence>
<feature type="region of interest" description="Disordered" evidence="6">
    <location>
        <begin position="754"/>
        <end position="823"/>
    </location>
</feature>
<gene>
    <name evidence="10" type="ORF">TMSB3V08_LOCUS8524</name>
</gene>
<evidence type="ECO:0000256" key="6">
    <source>
        <dbReference type="SAM" id="MobiDB-lite"/>
    </source>
</evidence>
<evidence type="ECO:0000259" key="7">
    <source>
        <dbReference type="Pfam" id="PF00899"/>
    </source>
</evidence>
<dbReference type="InterPro" id="IPR045886">
    <property type="entry name" value="ThiF/MoeB/HesA"/>
</dbReference>
<dbReference type="SUPFAM" id="SSF69572">
    <property type="entry name" value="Activating enzymes of the ubiquitin-like proteins"/>
    <property type="match status" value="1"/>
</dbReference>
<evidence type="ECO:0000256" key="5">
    <source>
        <dbReference type="ARBA" id="ARBA00043952"/>
    </source>
</evidence>
<evidence type="ECO:0000259" key="9">
    <source>
        <dbReference type="Pfam" id="PF14732"/>
    </source>
</evidence>
<evidence type="ECO:0000256" key="2">
    <source>
        <dbReference type="ARBA" id="ARBA00022741"/>
    </source>
</evidence>
<dbReference type="InterPro" id="IPR019572">
    <property type="entry name" value="UBA_E1_SCCH"/>
</dbReference>
<dbReference type="GO" id="GO:0005524">
    <property type="term" value="F:ATP binding"/>
    <property type="evidence" value="ECO:0007669"/>
    <property type="project" value="UniProtKB-KW"/>
</dbReference>
<dbReference type="Gene3D" id="3.10.290.20">
    <property type="entry name" value="Ubiquitin-like 2 activating enzyme e1b. Chain: B, domain 3"/>
    <property type="match status" value="1"/>
</dbReference>
<dbReference type="Pfam" id="PF00899">
    <property type="entry name" value="ThiF"/>
    <property type="match status" value="3"/>
</dbReference>
<dbReference type="Pfam" id="PF14732">
    <property type="entry name" value="UAE_UbL"/>
    <property type="match status" value="1"/>
</dbReference>
<feature type="domain" description="Ubiquitin/SUMO-activating enzyme ubiquitin-like" evidence="9">
    <location>
        <begin position="656"/>
        <end position="739"/>
    </location>
</feature>
<dbReference type="GO" id="GO:0005737">
    <property type="term" value="C:cytoplasm"/>
    <property type="evidence" value="ECO:0007669"/>
    <property type="project" value="TreeGrafter"/>
</dbReference>
<dbReference type="InterPro" id="IPR035985">
    <property type="entry name" value="Ubiquitin-activating_enz"/>
</dbReference>
<feature type="compositionally biased region" description="Basic and acidic residues" evidence="6">
    <location>
        <begin position="805"/>
        <end position="814"/>
    </location>
</feature>
<sequence>MAASIPGVFEDSLKSQIESSKVLVVGAGGIGCEILKNLVLSGFKDIQIVTFVLRFSGSSIPRTSRSQSVEMGISLANKEVMVMIDLDTIDVSNLNRQFLFHKQHVGKSKAAVARESALLFNPDTTILAHHDSITSTCLSETSIRGLQSPKDGLKYYNYQCNTVSFIKNLIKKERGAQKLYLAGLEEKRIEVEQKKQEQEDKEGKKTKLNYGVGFFKKFSVVLNALDNRTARNHVNRMCLAANVPLVESGTAGYDGQVELIKKGLTNCYECFPKAQQKTYPSCTIRNTPSEPIHCIVWAKHLFNQLFGEEDPDQDVSPDTADPEAAGNAGEKALNSEVVSSERVSTRKWAQACQYNAAKLFNKLFHNDVQYLLSMDKLWGEHRRPPVPLDLDKLSDAVAGSSRSDDTVLPDNQKVWSIQEWGRIFSESCNRLKMKFQSLKEKDHLVWDKDDEDSMNFVAASANLRAQVFNIPQTPLFDVKSMAGNIIPAIATSNAIVAGLVVLHAFNVLQERLDRCKTVYVRLRPNPRGYVVVPEKVFVPPVKNCCVCSEKPTLKYFRWAMAGPSSRLNDSDILDYLDTIDSDFVNESDSDITCDDDNVPDLRNPAVHNMSDSDENDIDDEDYMKILSPEQPLPFPFQELSGPKHLPPPDSLPIVTLFLDVNTMTVRTLTENVLKKALNMVQPDAILNSTGNIIISSEPGETDQNNDKKLCEMGIRDYSILTVDDYVQNYELTINISHRVAPKDGTEFEVVADPEMLKPKSEDDRPVTNGNEEGKEAQKVEDEDDVVEVIPQEDVLDVKEPHRKREAQETLENPHKKLKTTNIQDGEVLKYKMKTGNEKMESEEDIVTVE</sequence>
<dbReference type="Gene3D" id="1.10.10.520">
    <property type="entry name" value="Ubiquitin activating enzymes (Uba3). Chain: B, domain 2"/>
    <property type="match status" value="1"/>
</dbReference>
<feature type="domain" description="Ubiquitin-activating enzyme SCCH" evidence="8">
    <location>
        <begin position="288"/>
        <end position="392"/>
    </location>
</feature>
<keyword evidence="4" id="KW-0067">ATP-binding</keyword>
<feature type="domain" description="THIF-type NAD/FAD binding fold" evidence="7">
    <location>
        <begin position="211"/>
        <end position="511"/>
    </location>
</feature>
<dbReference type="GO" id="GO:0019948">
    <property type="term" value="F:SUMO activating enzyme activity"/>
    <property type="evidence" value="ECO:0007669"/>
    <property type="project" value="TreeGrafter"/>
</dbReference>
<dbReference type="EMBL" id="OB795173">
    <property type="protein sequence ID" value="CAD7431804.1"/>
    <property type="molecule type" value="Genomic_DNA"/>
</dbReference>
<proteinExistence type="inferred from homology"/>
<accession>A0A7R9EE19</accession>
<organism evidence="10">
    <name type="scientific">Timema monikensis</name>
    <dbReference type="NCBI Taxonomy" id="170555"/>
    <lineage>
        <taxon>Eukaryota</taxon>
        <taxon>Metazoa</taxon>
        <taxon>Ecdysozoa</taxon>
        <taxon>Arthropoda</taxon>
        <taxon>Hexapoda</taxon>
        <taxon>Insecta</taxon>
        <taxon>Pterygota</taxon>
        <taxon>Neoptera</taxon>
        <taxon>Polyneoptera</taxon>
        <taxon>Phasmatodea</taxon>
        <taxon>Timematodea</taxon>
        <taxon>Timematoidea</taxon>
        <taxon>Timematidae</taxon>
        <taxon>Timema</taxon>
    </lineage>
</organism>
<dbReference type="GO" id="GO:0031510">
    <property type="term" value="C:SUMO activating enzyme complex"/>
    <property type="evidence" value="ECO:0007669"/>
    <property type="project" value="TreeGrafter"/>
</dbReference>
<evidence type="ECO:0008006" key="11">
    <source>
        <dbReference type="Google" id="ProtNLM"/>
    </source>
</evidence>
<evidence type="ECO:0000256" key="4">
    <source>
        <dbReference type="ARBA" id="ARBA00022840"/>
    </source>
</evidence>
<evidence type="ECO:0000259" key="8">
    <source>
        <dbReference type="Pfam" id="PF10585"/>
    </source>
</evidence>
<dbReference type="InterPro" id="IPR023318">
    <property type="entry name" value="Ub_act_enz_dom_a_sf"/>
</dbReference>
<feature type="domain" description="THIF-type NAD/FAD binding fold" evidence="7">
    <location>
        <begin position="81"/>
        <end position="136"/>
    </location>
</feature>
<keyword evidence="3" id="KW-0833">Ubl conjugation pathway</keyword>
<evidence type="ECO:0000313" key="10">
    <source>
        <dbReference type="EMBL" id="CAD7431804.1"/>
    </source>
</evidence>
<keyword evidence="2" id="KW-0547">Nucleotide-binding</keyword>
<comment type="similarity">
    <text evidence="1">Belongs to the ubiquitin-activating E1 family.</text>
</comment>
<feature type="domain" description="THIF-type NAD/FAD binding fold" evidence="7">
    <location>
        <begin position="9"/>
        <end position="49"/>
    </location>
</feature>
<dbReference type="GO" id="GO:0016925">
    <property type="term" value="P:protein sumoylation"/>
    <property type="evidence" value="ECO:0007669"/>
    <property type="project" value="TreeGrafter"/>
</dbReference>
<feature type="compositionally biased region" description="Basic and acidic residues" evidence="6">
    <location>
        <begin position="754"/>
        <end position="779"/>
    </location>
</feature>
<dbReference type="InterPro" id="IPR000594">
    <property type="entry name" value="ThiF_NAD_FAD-bd"/>
</dbReference>
<evidence type="ECO:0000256" key="1">
    <source>
        <dbReference type="ARBA" id="ARBA00005673"/>
    </source>
</evidence>
<dbReference type="Pfam" id="PF10585">
    <property type="entry name" value="UBA_E1_SCCH"/>
    <property type="match status" value="1"/>
</dbReference>
<dbReference type="Gene3D" id="3.40.50.720">
    <property type="entry name" value="NAD(P)-binding Rossmann-like Domain"/>
    <property type="match status" value="1"/>
</dbReference>
<protein>
    <recommendedName>
        <fullName evidence="11">SUMO-activating enzyme subunit</fullName>
    </recommendedName>
</protein>
<reference evidence="10" key="1">
    <citation type="submission" date="2020-11" db="EMBL/GenBank/DDBJ databases">
        <authorList>
            <person name="Tran Van P."/>
        </authorList>
    </citation>
    <scope>NUCLEOTIDE SEQUENCE</scope>
</reference>
<dbReference type="PANTHER" id="PTHR10953">
    <property type="entry name" value="UBIQUITIN-ACTIVATING ENZYME E1"/>
    <property type="match status" value="1"/>
</dbReference>
<dbReference type="PANTHER" id="PTHR10953:SF5">
    <property type="entry name" value="SUMO-ACTIVATING ENZYME SUBUNIT 2"/>
    <property type="match status" value="1"/>
</dbReference>
<dbReference type="InterPro" id="IPR028077">
    <property type="entry name" value="UAE_UbL_dom"/>
</dbReference>
<name>A0A7R9EE19_9NEOP</name>
<dbReference type="AlphaFoldDB" id="A0A7R9EE19"/>
<feature type="region of interest" description="Disordered" evidence="6">
    <location>
        <begin position="308"/>
        <end position="338"/>
    </location>
</feature>
<comment type="pathway">
    <text evidence="5">Protein modification.</text>
</comment>